<accession>A0A2J5HMQ8</accession>
<evidence type="ECO:0000256" key="3">
    <source>
        <dbReference type="SAM" id="SignalP"/>
    </source>
</evidence>
<reference evidence="6" key="1">
    <citation type="submission" date="2017-12" db="EMBL/GenBank/DDBJ databases">
        <authorList>
            <consortium name="DOE Joint Genome Institute"/>
            <person name="Mondo S.J."/>
            <person name="Kjaerbolling I."/>
            <person name="Vesth T.C."/>
            <person name="Frisvad J.C."/>
            <person name="Nybo J.L."/>
            <person name="Theobald S."/>
            <person name="Kuo A."/>
            <person name="Bowyer P."/>
            <person name="Matsuda Y."/>
            <person name="Lyhne E.K."/>
            <person name="Kogle M.E."/>
            <person name="Clum A."/>
            <person name="Lipzen A."/>
            <person name="Salamov A."/>
            <person name="Ngan C.Y."/>
            <person name="Daum C."/>
            <person name="Chiniquy J."/>
            <person name="Barry K."/>
            <person name="LaButti K."/>
            <person name="Haridas S."/>
            <person name="Simmons B.A."/>
            <person name="Magnuson J.K."/>
            <person name="Mortensen U.H."/>
            <person name="Larsen T.O."/>
            <person name="Grigoriev I.V."/>
            <person name="Baker S.E."/>
            <person name="Andersen M.R."/>
            <person name="Nordberg H.P."/>
            <person name="Cantor M.N."/>
            <person name="Hua S.X."/>
        </authorList>
    </citation>
    <scope>NUCLEOTIDE SEQUENCE [LARGE SCALE GENOMIC DNA]</scope>
    <source>
        <strain evidence="6">IBT 19404</strain>
    </source>
</reference>
<gene>
    <name evidence="5" type="ORF">BDW42DRAFT_202095</name>
</gene>
<dbReference type="Gene3D" id="2.40.70.10">
    <property type="entry name" value="Acid Proteases"/>
    <property type="match status" value="1"/>
</dbReference>
<feature type="region of interest" description="Disordered" evidence="1">
    <location>
        <begin position="462"/>
        <end position="481"/>
    </location>
</feature>
<evidence type="ECO:0000313" key="5">
    <source>
        <dbReference type="EMBL" id="PLN78490.1"/>
    </source>
</evidence>
<feature type="domain" description="Peptidase A1" evidence="4">
    <location>
        <begin position="44"/>
        <end position="418"/>
    </location>
</feature>
<keyword evidence="2" id="KW-0812">Transmembrane</keyword>
<protein>
    <recommendedName>
        <fullName evidence="4">Peptidase A1 domain-containing protein</fullName>
    </recommendedName>
</protein>
<name>A0A2J5HMQ8_9EURO</name>
<feature type="compositionally biased region" description="Basic and acidic residues" evidence="1">
    <location>
        <begin position="537"/>
        <end position="557"/>
    </location>
</feature>
<keyword evidence="3" id="KW-0732">Signal</keyword>
<dbReference type="Proteomes" id="UP000235023">
    <property type="component" value="Unassembled WGS sequence"/>
</dbReference>
<dbReference type="EMBL" id="KZ559575">
    <property type="protein sequence ID" value="PLN78490.1"/>
    <property type="molecule type" value="Genomic_DNA"/>
</dbReference>
<feature type="signal peptide" evidence="3">
    <location>
        <begin position="1"/>
        <end position="23"/>
    </location>
</feature>
<feature type="region of interest" description="Disordered" evidence="1">
    <location>
        <begin position="522"/>
        <end position="584"/>
    </location>
</feature>
<proteinExistence type="predicted"/>
<feature type="compositionally biased region" description="Low complexity" evidence="1">
    <location>
        <begin position="522"/>
        <end position="534"/>
    </location>
</feature>
<evidence type="ECO:0000259" key="4">
    <source>
        <dbReference type="PROSITE" id="PS51767"/>
    </source>
</evidence>
<dbReference type="PROSITE" id="PS51767">
    <property type="entry name" value="PEPTIDASE_A1"/>
    <property type="match status" value="1"/>
</dbReference>
<evidence type="ECO:0000313" key="6">
    <source>
        <dbReference type="Proteomes" id="UP000235023"/>
    </source>
</evidence>
<dbReference type="InterPro" id="IPR033121">
    <property type="entry name" value="PEPTIDASE_A1"/>
</dbReference>
<evidence type="ECO:0000256" key="2">
    <source>
        <dbReference type="SAM" id="Phobius"/>
    </source>
</evidence>
<sequence>MAVSSRLAFCFAWLLLVSPVIEAASPFSTFKWSDRTYGPDGPWYAVTVELGSKRQRVDLYPGDRWASTILLDNVCDNKTVSDVCYAERAGMFDSNRSTSNAPGFYNTWVTSTNFDTNLGTKLHRVMGDSVVIGATEPTRNISFDAVSEAYTTYPNGKNYPVFVGTLALGAPRRYHIVERWRFNMVGAYLYHQAAGESQLPSYSYGMHIGSVTLDVPPSLILGGYDRNRVLGNVSRQPVAQDSGGTGALRIKMTDITIGVAGGASPFEESSYQGLLQRDDLSDPKTSQAVEADLEPVKPYLYLPKTTCDKIAARLPVTFDPGLGLYFWDTKDPQYNRIVGSAAYLGFQFYGNSSNSNKLEVKVPFSLLSLTLQEPLVEQNTSYFPCFPSDSDPVILGRAFLQAAFIASNWHDTSGTGEWYLAQAPGPAVASTPEVTVIEPEDSTLAASSDTWESSWADHWGLELSDAGADPSNAEPSSTEGMSTGAKVGAGVGAGVGGLFLIGAVVAVWWLVRRRHRQREQAQALAARGAAAGGRPPHSSDSKHLRELDGEGLPHEMHSSTICEAPHSDTGKTKQPQQPERFELA</sequence>
<dbReference type="InterPro" id="IPR021109">
    <property type="entry name" value="Peptidase_aspartic_dom_sf"/>
</dbReference>
<dbReference type="AlphaFoldDB" id="A0A2J5HMQ8"/>
<dbReference type="OrthoDB" id="4074350at2759"/>
<evidence type="ECO:0000256" key="1">
    <source>
        <dbReference type="SAM" id="MobiDB-lite"/>
    </source>
</evidence>
<keyword evidence="2" id="KW-0472">Membrane</keyword>
<feature type="transmembrane region" description="Helical" evidence="2">
    <location>
        <begin position="487"/>
        <end position="511"/>
    </location>
</feature>
<keyword evidence="6" id="KW-1185">Reference proteome</keyword>
<feature type="chain" id="PRO_5014440638" description="Peptidase A1 domain-containing protein" evidence="3">
    <location>
        <begin position="24"/>
        <end position="584"/>
    </location>
</feature>
<organism evidence="5 6">
    <name type="scientific">Aspergillus taichungensis</name>
    <dbReference type="NCBI Taxonomy" id="482145"/>
    <lineage>
        <taxon>Eukaryota</taxon>
        <taxon>Fungi</taxon>
        <taxon>Dikarya</taxon>
        <taxon>Ascomycota</taxon>
        <taxon>Pezizomycotina</taxon>
        <taxon>Eurotiomycetes</taxon>
        <taxon>Eurotiomycetidae</taxon>
        <taxon>Eurotiales</taxon>
        <taxon>Aspergillaceae</taxon>
        <taxon>Aspergillus</taxon>
        <taxon>Aspergillus subgen. Circumdati</taxon>
    </lineage>
</organism>
<keyword evidence="2" id="KW-1133">Transmembrane helix</keyword>
<dbReference type="SUPFAM" id="SSF50630">
    <property type="entry name" value="Acid proteases"/>
    <property type="match status" value="1"/>
</dbReference>